<keyword evidence="1" id="KW-0349">Heme</keyword>
<keyword evidence="5" id="KW-0560">Oxidoreductase</keyword>
<feature type="signal peptide" evidence="4">
    <location>
        <begin position="1"/>
        <end position="23"/>
    </location>
</feature>
<reference evidence="5 6" key="1">
    <citation type="journal article" date="2020" name="ISME J.">
        <title>Enrichment and physiological characterization of a novel comammox Nitrospira indicates ammonium inhibition of complete nitrification.</title>
        <authorList>
            <person name="Sakoula D."/>
            <person name="Koch H."/>
            <person name="Frank J."/>
            <person name="Jetten M.S.M."/>
            <person name="van Kessel M.A.H.J."/>
            <person name="Lucker S."/>
        </authorList>
    </citation>
    <scope>NUCLEOTIDE SEQUENCE [LARGE SCALE GENOMIC DNA]</scope>
    <source>
        <strain evidence="5">Comreactor17</strain>
    </source>
</reference>
<accession>A0A7S8FF04</accession>
<dbReference type="AlphaFoldDB" id="A0A7S8FF04"/>
<keyword evidence="4" id="KW-0732">Signal</keyword>
<dbReference type="GO" id="GO:0050587">
    <property type="term" value="F:chlorite O2-lyase activity"/>
    <property type="evidence" value="ECO:0007669"/>
    <property type="project" value="UniProtKB-EC"/>
</dbReference>
<sequence>MRHRYVLTLTVLALLVLAQSVGAEVDREKLLKDTGVYATFAVFKVGDRWWAMDREARSGSVAEVKAVFQKHADKITVDTHLLRGLSEKSDFMIRIHSREMVYNQNFLLDFMSTTFGQTLHNTDTFNGITKALNYVPSFTEELKAELKTPPPQGSPYMIVVPIRKDAEWWKTGQDPRNALMKEHTEATVPYLKTVKRKLYHSSGLDDLDFITYFETAKLDDFNDLVIGLLKVRENHHNQRFGNPLLLGSIRPIDEILEILAR</sequence>
<dbReference type="KEGG" id="nkf:Nkreftii_002402"/>
<evidence type="ECO:0000256" key="2">
    <source>
        <dbReference type="ARBA" id="ARBA00022723"/>
    </source>
</evidence>
<dbReference type="GO" id="GO:0020037">
    <property type="term" value="F:heme binding"/>
    <property type="evidence" value="ECO:0007669"/>
    <property type="project" value="InterPro"/>
</dbReference>
<evidence type="ECO:0000313" key="5">
    <source>
        <dbReference type="EMBL" id="QPD04628.1"/>
    </source>
</evidence>
<dbReference type="SUPFAM" id="SSF54909">
    <property type="entry name" value="Dimeric alpha+beta barrel"/>
    <property type="match status" value="1"/>
</dbReference>
<dbReference type="EC" id="1.13.11.49" evidence="5"/>
<proteinExistence type="predicted"/>
<name>A0A7S8FF04_9BACT</name>
<dbReference type="GO" id="GO:0046872">
    <property type="term" value="F:metal ion binding"/>
    <property type="evidence" value="ECO:0007669"/>
    <property type="project" value="UniProtKB-KW"/>
</dbReference>
<dbReference type="PANTHER" id="PTHR36843">
    <property type="entry name" value="HEME-DEPENDENT PEROXIDASE YWFI-RELATED"/>
    <property type="match status" value="1"/>
</dbReference>
<protein>
    <submittedName>
        <fullName evidence="5">Chlorite dismutase</fullName>
        <ecNumber evidence="5">1.13.11.49</ecNumber>
    </submittedName>
</protein>
<organism evidence="5 6">
    <name type="scientific">Candidatus Nitrospira kreftii</name>
    <dbReference type="NCBI Taxonomy" id="2652173"/>
    <lineage>
        <taxon>Bacteria</taxon>
        <taxon>Pseudomonadati</taxon>
        <taxon>Nitrospirota</taxon>
        <taxon>Nitrospiria</taxon>
        <taxon>Nitrospirales</taxon>
        <taxon>Nitrospiraceae</taxon>
        <taxon>Nitrospira</taxon>
    </lineage>
</organism>
<dbReference type="Proteomes" id="UP000593737">
    <property type="component" value="Chromosome"/>
</dbReference>
<evidence type="ECO:0000313" key="6">
    <source>
        <dbReference type="Proteomes" id="UP000593737"/>
    </source>
</evidence>
<evidence type="ECO:0000256" key="3">
    <source>
        <dbReference type="ARBA" id="ARBA00023004"/>
    </source>
</evidence>
<feature type="chain" id="PRO_5032438626" evidence="4">
    <location>
        <begin position="24"/>
        <end position="261"/>
    </location>
</feature>
<gene>
    <name evidence="5" type="ORF">Nkreftii_002402</name>
</gene>
<keyword evidence="2" id="KW-0479">Metal-binding</keyword>
<evidence type="ECO:0000256" key="4">
    <source>
        <dbReference type="SAM" id="SignalP"/>
    </source>
</evidence>
<dbReference type="PANTHER" id="PTHR36843:SF1">
    <property type="entry name" value="COPROHEME DECARBOXYLASE"/>
    <property type="match status" value="1"/>
</dbReference>
<keyword evidence="3" id="KW-0408">Iron</keyword>
<dbReference type="EMBL" id="CP047423">
    <property type="protein sequence ID" value="QPD04628.1"/>
    <property type="molecule type" value="Genomic_DNA"/>
</dbReference>
<dbReference type="Pfam" id="PF06778">
    <property type="entry name" value="Chlor_dismutase"/>
    <property type="match status" value="1"/>
</dbReference>
<evidence type="ECO:0000256" key="1">
    <source>
        <dbReference type="ARBA" id="ARBA00022617"/>
    </source>
</evidence>
<dbReference type="Gene3D" id="3.30.70.3420">
    <property type="match status" value="1"/>
</dbReference>
<dbReference type="InterPro" id="IPR011008">
    <property type="entry name" value="Dimeric_a/b-barrel"/>
</dbReference>
<dbReference type="InterPro" id="IPR010644">
    <property type="entry name" value="ChdC/CLD"/>
</dbReference>